<organism evidence="1">
    <name type="scientific">Myoviridae sp. ctEtC12</name>
    <dbReference type="NCBI Taxonomy" id="2825062"/>
    <lineage>
        <taxon>Viruses</taxon>
        <taxon>Duplodnaviria</taxon>
        <taxon>Heunggongvirae</taxon>
        <taxon>Uroviricota</taxon>
        <taxon>Caudoviricetes</taxon>
    </lineage>
</organism>
<dbReference type="EMBL" id="BK016187">
    <property type="protein sequence ID" value="DAG01136.1"/>
    <property type="molecule type" value="Genomic_DNA"/>
</dbReference>
<evidence type="ECO:0000313" key="1">
    <source>
        <dbReference type="EMBL" id="DAG01136.1"/>
    </source>
</evidence>
<protein>
    <submittedName>
        <fullName evidence="1">Restriction alleviation protein</fullName>
    </submittedName>
</protein>
<proteinExistence type="predicted"/>
<dbReference type="InterPro" id="IPR024064">
    <property type="entry name" value="FdhE-like_sf"/>
</dbReference>
<name>A0A8S5V305_9CAUD</name>
<reference evidence="1" key="1">
    <citation type="journal article" date="2021" name="Proc. Natl. Acad. Sci. U.S.A.">
        <title>A Catalog of Tens of Thousands of Viruses from Human Metagenomes Reveals Hidden Associations with Chronic Diseases.</title>
        <authorList>
            <person name="Tisza M.J."/>
            <person name="Buck C.B."/>
        </authorList>
    </citation>
    <scope>NUCLEOTIDE SEQUENCE</scope>
    <source>
        <strain evidence="1">CtEtC12</strain>
    </source>
</reference>
<dbReference type="SUPFAM" id="SSF144020">
    <property type="entry name" value="FdhE-like"/>
    <property type="match status" value="1"/>
</dbReference>
<accession>A0A8S5V305</accession>
<sequence>MMAELNLCIFCGKEPEKPRQYGYQIAPRRNKCYCIDHFCGNGIYVSVHGYSAEEVVEKWNKIMPAADVAPVRYGEWIADDYAYNRCSVCGWEWDDREYVTPYCPNCGAKMDGDE</sequence>